<accession>A0AAN1X8L2</accession>
<dbReference type="RefSeq" id="WP_237247965.1">
    <property type="nucleotide sequence ID" value="NZ_AP023423.1"/>
</dbReference>
<dbReference type="EMBL" id="AP023423">
    <property type="protein sequence ID" value="BCK86805.1"/>
    <property type="molecule type" value="Genomic_DNA"/>
</dbReference>
<gene>
    <name evidence="1" type="ORF">MIZ01_0571</name>
</gene>
<name>A0AAN1X8L2_9PROT</name>
<proteinExistence type="predicted"/>
<reference evidence="1 2" key="1">
    <citation type="journal article" date="2022" name="Int. J. Syst. Evol. Microbiol.">
        <title>&lt;i&gt;Sideroxyarcus emersonii&lt;/i&gt; gen. nov. sp. nov., a neutrophilic, microaerobic iron- and thiosulfate-oxidizing bacterium isolated from iron-rich wetland sediment.</title>
        <authorList>
            <person name="Kato S."/>
            <person name="Itoh T."/>
            <person name="Iino T."/>
            <person name="Ohkuma M."/>
        </authorList>
    </citation>
    <scope>NUCLEOTIDE SEQUENCE [LARGE SCALE GENOMIC DNA]</scope>
    <source>
        <strain evidence="1 2">MIZ01</strain>
    </source>
</reference>
<dbReference type="KEGG" id="seme:MIZ01_0571"/>
<protein>
    <recommendedName>
        <fullName evidence="3">IrrE N-terminal-like domain-containing protein</fullName>
    </recommendedName>
</protein>
<evidence type="ECO:0008006" key="3">
    <source>
        <dbReference type="Google" id="ProtNLM"/>
    </source>
</evidence>
<dbReference type="Proteomes" id="UP001320326">
    <property type="component" value="Chromosome"/>
</dbReference>
<evidence type="ECO:0000313" key="2">
    <source>
        <dbReference type="Proteomes" id="UP001320326"/>
    </source>
</evidence>
<keyword evidence="2" id="KW-1185">Reference proteome</keyword>
<evidence type="ECO:0000313" key="1">
    <source>
        <dbReference type="EMBL" id="BCK86805.1"/>
    </source>
</evidence>
<organism evidence="1 2">
    <name type="scientific">Sideroxyarcus emersonii</name>
    <dbReference type="NCBI Taxonomy" id="2764705"/>
    <lineage>
        <taxon>Bacteria</taxon>
        <taxon>Pseudomonadati</taxon>
        <taxon>Pseudomonadota</taxon>
        <taxon>Betaproteobacteria</taxon>
        <taxon>Nitrosomonadales</taxon>
        <taxon>Gallionellaceae</taxon>
        <taxon>Sideroxyarcus</taxon>
    </lineage>
</organism>
<sequence>MTPFPNSADEFKRRLIKSTGLTESMISAAWPEWWSEAADASPSSQADLRFTLARKLGLDPRSLLEDETPKFIWEDAAKFKNFRGDMQAARPAISSFGIAFGRMLINGLPHYTPLHELDPIGLRKSILASRRFVDLTGLIGFLWGVGIPVIHLRVHPLAAKNMCAMSVRIGDRYAVLLARDASYPASTAFHLSHEIGHIARGHLADGGALIDMDDPTERVEEVDPEETEADEYALKLLTGYPKLEVENTGAGRGARQLANEVMRVADQSRIEPGTLALCYAYTNKDWATAQKSLQYIYEKPLPVWEGVNKIAATQLKWDLMSDETSNFVRAVMGGL</sequence>
<dbReference type="AlphaFoldDB" id="A0AAN1X8L2"/>